<feature type="transmembrane region" description="Helical" evidence="1">
    <location>
        <begin position="80"/>
        <end position="98"/>
    </location>
</feature>
<reference evidence="2" key="1">
    <citation type="submission" date="2022-08" db="EMBL/GenBank/DDBJ databases">
        <title>Genomic analyses of the natural microbiome of Caenorhabditis elegans.</title>
        <authorList>
            <person name="Samuel B."/>
        </authorList>
    </citation>
    <scope>NUCLEOTIDE SEQUENCE</scope>
    <source>
        <strain evidence="2">BIGb0277</strain>
    </source>
</reference>
<comment type="caution">
    <text evidence="2">The sequence shown here is derived from an EMBL/GenBank/DDBJ whole genome shotgun (WGS) entry which is preliminary data.</text>
</comment>
<dbReference type="AlphaFoldDB" id="A0AAW5PCQ9"/>
<dbReference type="EMBL" id="JANUEK010000001">
    <property type="protein sequence ID" value="MCS4278387.1"/>
    <property type="molecule type" value="Genomic_DNA"/>
</dbReference>
<organism evidence="2 3">
    <name type="scientific">Stenotrophomonas rhizophila</name>
    <dbReference type="NCBI Taxonomy" id="216778"/>
    <lineage>
        <taxon>Bacteria</taxon>
        <taxon>Pseudomonadati</taxon>
        <taxon>Pseudomonadota</taxon>
        <taxon>Gammaproteobacteria</taxon>
        <taxon>Lysobacterales</taxon>
        <taxon>Lysobacteraceae</taxon>
        <taxon>Stenotrophomonas</taxon>
    </lineage>
</organism>
<feature type="transmembrane region" description="Helical" evidence="1">
    <location>
        <begin position="110"/>
        <end position="127"/>
    </location>
</feature>
<feature type="transmembrane region" description="Helical" evidence="1">
    <location>
        <begin position="20"/>
        <end position="45"/>
    </location>
</feature>
<protein>
    <submittedName>
        <fullName evidence="2">Peptidoglycan/LPS O-acetylase OafA/YrhL</fullName>
    </submittedName>
</protein>
<evidence type="ECO:0000256" key="1">
    <source>
        <dbReference type="SAM" id="Phobius"/>
    </source>
</evidence>
<evidence type="ECO:0000313" key="3">
    <source>
        <dbReference type="Proteomes" id="UP001320691"/>
    </source>
</evidence>
<name>A0AAW5PCQ9_9GAMM</name>
<dbReference type="RefSeq" id="WP_259259144.1">
    <property type="nucleotide sequence ID" value="NZ_JANUEK010000001.1"/>
</dbReference>
<proteinExistence type="predicted"/>
<evidence type="ECO:0000313" key="2">
    <source>
        <dbReference type="EMBL" id="MCS4278387.1"/>
    </source>
</evidence>
<keyword evidence="1" id="KW-0812">Transmembrane</keyword>
<feature type="transmembrane region" description="Helical" evidence="1">
    <location>
        <begin position="51"/>
        <end position="73"/>
    </location>
</feature>
<dbReference type="Proteomes" id="UP001320691">
    <property type="component" value="Unassembled WGS sequence"/>
</dbReference>
<accession>A0AAW5PCQ9</accession>
<sequence>MQLHALSSSTVKWMRKRRFVNILAMVGGVALAIYGVLILTIAATGNVIEGRAALACGGAGLLLVAAPLLALPFSARVAKALALLALVCFAVLAVRLAFWPQPGISPDPLVQTAVVAFAVLVAGRIHLARRRRLSDHQP</sequence>
<keyword evidence="1" id="KW-1133">Transmembrane helix</keyword>
<keyword evidence="1" id="KW-0472">Membrane</keyword>
<gene>
    <name evidence="2" type="ORF">M2412_000348</name>
</gene>